<evidence type="ECO:0000313" key="31">
    <source>
        <dbReference type="Proteomes" id="UP000459586"/>
    </source>
</evidence>
<name>A0A0D6HV97_STAAU</name>
<evidence type="ECO:0000313" key="18">
    <source>
        <dbReference type="EMBL" id="NDP55663.1"/>
    </source>
</evidence>
<dbReference type="EMBL" id="CACTPI010000001">
    <property type="protein sequence ID" value="CAA4080693.1"/>
    <property type="molecule type" value="Genomic_DNA"/>
</dbReference>
<evidence type="ECO:0000313" key="23">
    <source>
        <dbReference type="Proteomes" id="UP000217245"/>
    </source>
</evidence>
<evidence type="ECO:0000313" key="29">
    <source>
        <dbReference type="Proteomes" id="UP000443506"/>
    </source>
</evidence>
<evidence type="ECO:0000313" key="20">
    <source>
        <dbReference type="EMBL" id="RZH92741.1"/>
    </source>
</evidence>
<evidence type="ECO:0000313" key="22">
    <source>
        <dbReference type="EMBL" id="SUL33911.1"/>
    </source>
</evidence>
<evidence type="ECO:0000313" key="7">
    <source>
        <dbReference type="EMBL" id="CAA6039627.1"/>
    </source>
</evidence>
<dbReference type="SUPFAM" id="SSF55729">
    <property type="entry name" value="Acyl-CoA N-acyltransferases (Nat)"/>
    <property type="match status" value="1"/>
</dbReference>
<dbReference type="RefSeq" id="WP_000620953.1">
    <property type="nucleotide sequence ID" value="NC_021670.1"/>
</dbReference>
<reference evidence="19 38" key="9">
    <citation type="journal article" date="2020" name="J. Antimicrob. Chemother.">
        <title>Detection of heterogeneous vancomycin intermediate resistance in MRSA isolates from Latin America.</title>
        <authorList>
            <person name="Castro B.E."/>
            <person name="Berrio M."/>
            <person name="Vargas M.L."/>
            <person name="Carvajal L.P."/>
            <person name="Millan L.V."/>
            <person name="Rios R."/>
            <person name="Hernandez A.K."/>
            <person name="Rincon S."/>
            <person name="Cubides P."/>
            <person name="Forero E."/>
            <person name="Dinh A."/>
            <person name="Seas C."/>
            <person name="Munita J.M."/>
            <person name="Arias C.A."/>
            <person name="Reyes J."/>
            <person name="Diaz L."/>
        </authorList>
    </citation>
    <scope>NUCLEOTIDE SEQUENCE [LARGE SCALE GENOMIC DNA]</scope>
    <source>
        <strain evidence="19 38">UE1097</strain>
    </source>
</reference>
<dbReference type="EMBL" id="CACTQT010000002">
    <property type="protein sequence ID" value="CAA4356084.1"/>
    <property type="molecule type" value="Genomic_DNA"/>
</dbReference>
<reference evidence="14" key="3">
    <citation type="journal article" date="2016" name="J. Infect. Dis.">
        <title>Comparative Genomics of Community-Associated Methicillin-Resistant Staphylococcus aureus Shows the Emergence of Clone ST8-USA300 in Geneva, Switzerland.</title>
        <authorList>
            <person name="Von Dach E."/>
            <person name="Diene S.M."/>
            <person name="Fankhauser C."/>
            <person name="Schrenzel J."/>
            <person name="Harbarth S."/>
            <person name="Francois P."/>
        </authorList>
    </citation>
    <scope>NUCLEOTIDE SEQUENCE</scope>
    <source>
        <strain evidence="14">MRSA_S26</strain>
    </source>
</reference>
<dbReference type="EMBL" id="LFVP01000002">
    <property type="protein sequence ID" value="KSA80955.1"/>
    <property type="molecule type" value="Genomic_DNA"/>
</dbReference>
<dbReference type="Proteomes" id="UP000442782">
    <property type="component" value="Unassembled WGS sequence"/>
</dbReference>
<dbReference type="EMBL" id="UHBY01000003">
    <property type="protein sequence ID" value="SUL33911.1"/>
    <property type="molecule type" value="Genomic_DNA"/>
</dbReference>
<dbReference type="PANTHER" id="PTHR43259:SF1">
    <property type="entry name" value="N-ACETYLTRANSFERASE DOMAIN-CONTAINING PROTEIN"/>
    <property type="match status" value="1"/>
</dbReference>
<evidence type="ECO:0000313" key="37">
    <source>
        <dbReference type="Proteomes" id="UP000507112"/>
    </source>
</evidence>
<dbReference type="Proteomes" id="UP000466646">
    <property type="component" value="Unassembled WGS sequence"/>
</dbReference>
<protein>
    <submittedName>
        <fullName evidence="3 12">Acetyltransferase</fullName>
    </submittedName>
    <submittedName>
        <fullName evidence="2">GNAT family N-acetyltransferase</fullName>
    </submittedName>
</protein>
<evidence type="ECO:0000313" key="4">
    <source>
        <dbReference type="EMBL" id="CAA4082672.1"/>
    </source>
</evidence>
<dbReference type="EMBL" id="CACURZ010000001">
    <property type="protein sequence ID" value="CAA6301547.1"/>
    <property type="molecule type" value="Genomic_DNA"/>
</dbReference>
<organism evidence="12">
    <name type="scientific">Staphylococcus aureus</name>
    <dbReference type="NCBI Taxonomy" id="1280"/>
    <lineage>
        <taxon>Bacteria</taxon>
        <taxon>Bacillati</taxon>
        <taxon>Bacillota</taxon>
        <taxon>Bacilli</taxon>
        <taxon>Bacillales</taxon>
        <taxon>Staphylococcaceae</taxon>
        <taxon>Staphylococcus</taxon>
    </lineage>
</organism>
<evidence type="ECO:0000313" key="32">
    <source>
        <dbReference type="Proteomes" id="UP000459702"/>
    </source>
</evidence>
<gene>
    <name evidence="14" type="ORF">ACR79_04340</name>
    <name evidence="2" type="ORF">CNH36_05210</name>
    <name evidence="20" type="ORF">EIG94_08980</name>
    <name evidence="21" type="ORF">EIH03_06055</name>
    <name evidence="13" type="ORF">EP54_04850</name>
    <name evidence="12" type="ORF">EQ90_04860</name>
    <name evidence="16" type="ORF">GO814_05240</name>
    <name evidence="17" type="ORF">GO942_02085</name>
    <name evidence="19" type="ORF">GQX37_05595</name>
    <name evidence="18" type="ORF">GZ130_03540</name>
    <name evidence="15" type="ORF">LB359_13820</name>
    <name evidence="22" type="ORF">NCTC10702_01582</name>
    <name evidence="11" type="ORF">NCTC13131_00600</name>
    <name evidence="4" type="ORF">SAMEA1029512_00404</name>
    <name evidence="3" type="ORF">SAMEA1029528_00384</name>
    <name evidence="5" type="ORF">SAMEA2078260_00430</name>
    <name evidence="7" type="ORF">SAMEA2078588_00190</name>
    <name evidence="8" type="ORF">SAMEA2080344_00120</name>
    <name evidence="6" type="ORF">SAMEA2081063_00120</name>
    <name evidence="9" type="ORF">SAMEA4008575_00120</name>
    <name evidence="10" type="ORF">SAMEA70146418_01871</name>
</gene>
<evidence type="ECO:0000313" key="26">
    <source>
        <dbReference type="Proteomes" id="UP000294017"/>
    </source>
</evidence>
<evidence type="ECO:0000313" key="25">
    <source>
        <dbReference type="Proteomes" id="UP000293434"/>
    </source>
</evidence>
<dbReference type="Proteomes" id="UP000459586">
    <property type="component" value="Unassembled WGS sequence"/>
</dbReference>
<dbReference type="EMBL" id="LALJ01000006">
    <property type="protein sequence ID" value="KMR37507.1"/>
    <property type="molecule type" value="Genomic_DNA"/>
</dbReference>
<accession>A0A1E8WR06</accession>
<evidence type="ECO:0000313" key="35">
    <source>
        <dbReference type="Proteomes" id="UP000478867"/>
    </source>
</evidence>
<dbReference type="EMBL" id="JAIUEN010000154">
    <property type="protein sequence ID" value="MCE3363385.1"/>
    <property type="molecule type" value="Genomic_DNA"/>
</dbReference>
<dbReference type="InterPro" id="IPR052829">
    <property type="entry name" value="N-acetyltransferase_domain"/>
</dbReference>
<dbReference type="Proteomes" id="UP000254116">
    <property type="component" value="Unassembled WGS sequence"/>
</dbReference>
<dbReference type="EMBL" id="CACUNS010000001">
    <property type="protein sequence ID" value="CAA6039627.1"/>
    <property type="molecule type" value="Genomic_DNA"/>
</dbReference>
<dbReference type="KEGG" id="saur:SABB_01006"/>
<evidence type="ECO:0000313" key="3">
    <source>
        <dbReference type="EMBL" id="CAA4080693.1"/>
    </source>
</evidence>
<evidence type="ECO:0000313" key="30">
    <source>
        <dbReference type="Proteomes" id="UP000443708"/>
    </source>
</evidence>
<evidence type="ECO:0000313" key="34">
    <source>
        <dbReference type="Proteomes" id="UP000471199"/>
    </source>
</evidence>
<dbReference type="Proteomes" id="UP000443506">
    <property type="component" value="Unassembled WGS sequence"/>
</dbReference>
<keyword evidence="12" id="KW-0808">Transferase</keyword>
<evidence type="ECO:0000313" key="19">
    <source>
        <dbReference type="EMBL" id="NUY12020.1"/>
    </source>
</evidence>
<evidence type="ECO:0000313" key="8">
    <source>
        <dbReference type="EMBL" id="CAA6301547.1"/>
    </source>
</evidence>
<dbReference type="EMBL" id="JAAFLG010000005">
    <property type="protein sequence ID" value="NDP55663.1"/>
    <property type="molecule type" value="Genomic_DNA"/>
</dbReference>
<dbReference type="EMBL" id="CAIIGD010000005">
    <property type="protein sequence ID" value="CAC8221466.1"/>
    <property type="molecule type" value="Genomic_DNA"/>
</dbReference>
<dbReference type="EMBL" id="JAANEC010000057">
    <property type="protein sequence ID" value="NUY12020.1"/>
    <property type="molecule type" value="Genomic_DNA"/>
</dbReference>
<dbReference type="Proteomes" id="UP000478867">
    <property type="component" value="Unassembled WGS sequence"/>
</dbReference>
<dbReference type="Proteomes" id="UP000442696">
    <property type="component" value="Unassembled WGS sequence"/>
</dbReference>
<dbReference type="Proteomes" id="UP000443708">
    <property type="component" value="Unassembled WGS sequence"/>
</dbReference>
<dbReference type="Proteomes" id="UP000251686">
    <property type="component" value="Unassembled WGS sequence"/>
</dbReference>
<dbReference type="Proteomes" id="UP000507112">
    <property type="component" value="Unassembled WGS sequence"/>
</dbReference>
<dbReference type="CDD" id="cd04301">
    <property type="entry name" value="NAT_SF"/>
    <property type="match status" value="1"/>
</dbReference>
<evidence type="ECO:0000313" key="9">
    <source>
        <dbReference type="EMBL" id="CAC5771714.1"/>
    </source>
</evidence>
<dbReference type="EMBL" id="WPXC01000006">
    <property type="protein sequence ID" value="MVM09482.1"/>
    <property type="molecule type" value="Genomic_DNA"/>
</dbReference>
<evidence type="ECO:0000313" key="33">
    <source>
        <dbReference type="Proteomes" id="UP000466646"/>
    </source>
</evidence>
<reference evidence="2 23" key="4">
    <citation type="submission" date="2017-09" db="EMBL/GenBank/DDBJ databases">
        <title>A single nucleotide polymorphism in the Staphylococcus aureus virulence regulator SaeR abolishes pathogenesis.</title>
        <authorList>
            <person name="Copin R.J."/>
            <person name="Sause W."/>
            <person name="Shopsin B."/>
            <person name="Torres V.J."/>
        </authorList>
    </citation>
    <scope>NUCLEOTIDE SEQUENCE [LARGE SCALE GENOMIC DNA]</scope>
    <source>
        <strain evidence="23">Newman</strain>
        <strain evidence="2">Newman_D2C</strain>
    </source>
</reference>
<sequence length="183" mass="21357">MIRQARPEDRFDIAKLVYMVWDDMELELVKHLPKDMVLDAIEKSCVDATYRTFYQHILVYEVENKVAGCIISYSGENELKYEKAWELLDLPEKIKQYGTPLPVKEAKDDEYYIETIATFAAYRGRGIATKLLTSLLESNTHVKWSLNCDINNEAALKLYKKVGFISDGQIELYKHMYHHLIVK</sequence>
<reference evidence="15" key="12">
    <citation type="submission" date="2023-08" db="EMBL/GenBank/DDBJ databases">
        <authorList>
            <person name="Zhao H."/>
            <person name="Wang X."/>
        </authorList>
    </citation>
    <scope>NUCLEOTIDE SEQUENCE</scope>
    <source>
        <strain evidence="15">NC-4</strain>
    </source>
</reference>
<reference evidence="25 26" key="6">
    <citation type="submission" date="2018-11" db="EMBL/GenBank/DDBJ databases">
        <title>Genomic profiling of Staphylococcus species from a Poultry farm system in KwaZulu-Natal, South Africa.</title>
        <authorList>
            <person name="Amoako D.G."/>
            <person name="Somboro A.M."/>
            <person name="Abia A.L.K."/>
            <person name="Bester L.A."/>
            <person name="Essack S.Y."/>
        </authorList>
    </citation>
    <scope>NUCLEOTIDE SEQUENCE [LARGE SCALE GENOMIC DNA]</scope>
    <source>
        <strain evidence="21 26">SA12</strain>
        <strain evidence="20 25">SA9</strain>
    </source>
</reference>
<dbReference type="Proteomes" id="UP000505390">
    <property type="component" value="Unassembled WGS sequence"/>
</dbReference>
<dbReference type="Proteomes" id="UP001200271">
    <property type="component" value="Unassembled WGS sequence"/>
</dbReference>
<dbReference type="EMBL" id="RQTC01000144">
    <property type="protein sequence ID" value="RZH92741.1"/>
    <property type="molecule type" value="Genomic_DNA"/>
</dbReference>
<evidence type="ECO:0000313" key="6">
    <source>
        <dbReference type="EMBL" id="CAA4670554.1"/>
    </source>
</evidence>
<evidence type="ECO:0000313" key="12">
    <source>
        <dbReference type="EMBL" id="KMR37507.1"/>
    </source>
</evidence>
<reference evidence="22 24" key="5">
    <citation type="submission" date="2018-06" db="EMBL/GenBank/DDBJ databases">
        <authorList>
            <consortium name="Pathogen Informatics"/>
            <person name="Doyle S."/>
        </authorList>
    </citation>
    <scope>NUCLEOTIDE SEQUENCE [LARGE SCALE GENOMIC DNA]</scope>
    <source>
        <strain evidence="22 24">NCTC10702</strain>
    </source>
</reference>
<evidence type="ECO:0000313" key="14">
    <source>
        <dbReference type="EMBL" id="KSA80955.1"/>
    </source>
</evidence>
<evidence type="ECO:0000313" key="38">
    <source>
        <dbReference type="Proteomes" id="UP000547874"/>
    </source>
</evidence>
<evidence type="ECO:0000313" key="5">
    <source>
        <dbReference type="EMBL" id="CAA4356084.1"/>
    </source>
</evidence>
<evidence type="ECO:0000313" key="10">
    <source>
        <dbReference type="EMBL" id="CAC8221466.1"/>
    </source>
</evidence>
<dbReference type="EMBL" id="CAIGXB010000001">
    <property type="protein sequence ID" value="CAC5771714.1"/>
    <property type="molecule type" value="Genomic_DNA"/>
</dbReference>
<dbReference type="InterPro" id="IPR000182">
    <property type="entry name" value="GNAT_dom"/>
</dbReference>
<accession>A0A0D6HV97</accession>
<evidence type="ECO:0000313" key="27">
    <source>
        <dbReference type="Proteomes" id="UP000442696"/>
    </source>
</evidence>
<dbReference type="EMBL" id="UAUZ02000002">
    <property type="protein sequence ID" value="CAD7353128.1"/>
    <property type="molecule type" value="Genomic_DNA"/>
</dbReference>
<evidence type="ECO:0000313" key="15">
    <source>
        <dbReference type="EMBL" id="MCE3363385.1"/>
    </source>
</evidence>
<reference evidence="34 35" key="7">
    <citation type="submission" date="2019-11" db="EMBL/GenBank/DDBJ databases">
        <title>Implementation of targeted gown and glove precautions to prevent Staphylococcus aureus acquisition in community-based nursing homes.</title>
        <authorList>
            <person name="Stine O.C."/>
        </authorList>
    </citation>
    <scope>NUCLEOTIDE SEQUENCE [LARGE SCALE GENOMIC DNA]</scope>
    <source>
        <strain evidence="17 35">S_1081.LBCF.DN</strain>
        <strain evidence="16 34">S_2062.LAUP.DI</strain>
    </source>
</reference>
<feature type="domain" description="N-acetyltransferase" evidence="1">
    <location>
        <begin position="1"/>
        <end position="183"/>
    </location>
</feature>
<dbReference type="Proteomes" id="UP000052129">
    <property type="component" value="Unassembled WGS sequence"/>
</dbReference>
<dbReference type="OMA" id="SRYHYSR"/>
<dbReference type="PROSITE" id="PS51186">
    <property type="entry name" value="GNAT"/>
    <property type="match status" value="1"/>
</dbReference>
<evidence type="ECO:0000313" key="17">
    <source>
        <dbReference type="EMBL" id="MVM09482.1"/>
    </source>
</evidence>
<dbReference type="Proteomes" id="UP000459702">
    <property type="component" value="Unassembled WGS sequence"/>
</dbReference>
<reference evidence="18 33" key="10">
    <citation type="submission" date="2020-01" db="EMBL/GenBank/DDBJ databases">
        <title>Analysis of Virulence and Antimicrobial Resistance Gene Carriage in Staphylococcus aureus Infections in Equids Using Whole Genome Sequencing.</title>
        <authorList>
            <person name="Little S.V."/>
            <person name="Hillhouse A.E."/>
            <person name="Cohen N.D."/>
            <person name="Lawhon S.D."/>
            <person name="Bryan L.K."/>
        </authorList>
    </citation>
    <scope>NUCLEOTIDE SEQUENCE [LARGE SCALE GENOMIC DNA]</scope>
    <source>
        <strain evidence="18 33">61-017</strain>
    </source>
</reference>
<dbReference type="EMBL" id="CACTWD010000001">
    <property type="protein sequence ID" value="CAA4670554.1"/>
    <property type="molecule type" value="Genomic_DNA"/>
</dbReference>
<evidence type="ECO:0000313" key="36">
    <source>
        <dbReference type="Proteomes" id="UP000505390"/>
    </source>
</evidence>
<reference evidence="12" key="1">
    <citation type="journal article" date="2015" name="J. Infect. Dis.">
        <title>Parallel Epidemics of Community-Associated Methicillin-Resistant Staphylococcus aureus USA300 Infection in North and South America.</title>
        <authorList>
            <person name="Planet P.J."/>
            <person name="Diaz L."/>
            <person name="Kolokotronis S.O."/>
            <person name="Narechania A."/>
            <person name="Reyes J."/>
            <person name="Xing G."/>
            <person name="Rincon S."/>
            <person name="Smith H."/>
            <person name="Panesso D."/>
            <person name="Ryan C."/>
            <person name="Smith D.P."/>
            <person name="Guzman M."/>
            <person name="Zurita J."/>
            <person name="Sebra R."/>
            <person name="Deikus G."/>
            <person name="Nolan R.L."/>
            <person name="Tenover F.C."/>
            <person name="Weinstock G.M."/>
            <person name="Robinson D.A."/>
            <person name="Arias C.A."/>
        </authorList>
    </citation>
    <scope>NUCLEOTIDE SEQUENCE</scope>
    <source>
        <strain evidence="12">CA15</strain>
        <strain evidence="13">M121</strain>
    </source>
</reference>
<dbReference type="AlphaFoldDB" id="A0A0D6HV97"/>
<evidence type="ECO:0000313" key="21">
    <source>
        <dbReference type="EMBL" id="RZI07479.1"/>
    </source>
</evidence>
<dbReference type="SMR" id="A0A0D6HV97"/>
<dbReference type="Proteomes" id="UP000293434">
    <property type="component" value="Unassembled WGS sequence"/>
</dbReference>
<evidence type="ECO:0000313" key="24">
    <source>
        <dbReference type="Proteomes" id="UP000254116"/>
    </source>
</evidence>
<dbReference type="Pfam" id="PF00583">
    <property type="entry name" value="Acetyltransf_1"/>
    <property type="match status" value="1"/>
</dbReference>
<reference evidence="14" key="2">
    <citation type="submission" date="2015-06" db="EMBL/GenBank/DDBJ databases">
        <authorList>
            <person name="Diene S.M."/>
            <person name="Von Dach E."/>
            <person name="Fankhauser C."/>
            <person name="Schrenzel J."/>
            <person name="Harbarth S."/>
            <person name="Francois P."/>
        </authorList>
    </citation>
    <scope>NUCLEOTIDE SEQUENCE</scope>
    <source>
        <strain evidence="14">MRSA_S26</strain>
    </source>
</reference>
<dbReference type="GO" id="GO:0016747">
    <property type="term" value="F:acyltransferase activity, transferring groups other than amino-acyl groups"/>
    <property type="evidence" value="ECO:0007669"/>
    <property type="project" value="InterPro"/>
</dbReference>
<evidence type="ECO:0000313" key="16">
    <source>
        <dbReference type="EMBL" id="MVK34539.1"/>
    </source>
</evidence>
<dbReference type="InterPro" id="IPR016181">
    <property type="entry name" value="Acyl_CoA_acyltransferase"/>
</dbReference>
<reference evidence="15" key="11">
    <citation type="journal article" date="2021" name="Front Med (Lausanne)">
        <title>The Prevalence and Determinants of Fusidic Acid Resistance Among Methicillin-Resistant Staphylococcus aureus Clinical Isolates in China.</title>
        <authorList>
            <person name="Zhao H."/>
            <person name="Wang X."/>
            <person name="Wang B."/>
            <person name="Xu Y."/>
            <person name="Rao L."/>
            <person name="Wan B."/>
            <person name="Guo Y."/>
            <person name="Wu X."/>
            <person name="Yu J."/>
            <person name="Chen L."/>
            <person name="Li M."/>
            <person name="Yu F."/>
        </authorList>
    </citation>
    <scope>NUCLEOTIDE SEQUENCE</scope>
    <source>
        <strain evidence="15">NC-4</strain>
    </source>
</reference>
<evidence type="ECO:0000259" key="1">
    <source>
        <dbReference type="PROSITE" id="PS51186"/>
    </source>
</evidence>
<dbReference type="EMBL" id="CP023391">
    <property type="protein sequence ID" value="ATC71066.1"/>
    <property type="molecule type" value="Genomic_DNA"/>
</dbReference>
<evidence type="ECO:0000313" key="13">
    <source>
        <dbReference type="EMBL" id="KMR57706.1"/>
    </source>
</evidence>
<dbReference type="Proteomes" id="UP000547874">
    <property type="component" value="Unassembled WGS sequence"/>
</dbReference>
<reference evidence="27 28" key="8">
    <citation type="submission" date="2019-12" db="EMBL/GenBank/DDBJ databases">
        <authorList>
            <consortium name="Pathogen Informatics"/>
        </authorList>
    </citation>
    <scope>NUCLEOTIDE SEQUENCE [LARGE SCALE GENOMIC DNA]</scope>
    <source>
        <strain evidence="10 37">MOS105</strain>
        <strain evidence="11">NCTC13131</strain>
        <strain evidence="3 30">S040_N01_C01</strain>
        <strain evidence="4 28">S087_N01_C01</strain>
        <strain evidence="9 36">SG160</strain>
        <strain evidence="7 32">T012_N10_C04</strain>
        <strain evidence="5 27">T012_N16_C08</strain>
        <strain evidence="6 29">T065_N03_C06</strain>
        <strain evidence="8 31">T197_A02_C01</strain>
    </source>
</reference>
<dbReference type="Proteomes" id="UP000294017">
    <property type="component" value="Unassembled WGS sequence"/>
</dbReference>
<dbReference type="EMBL" id="WPTS01000022">
    <property type="protein sequence ID" value="MVK34539.1"/>
    <property type="molecule type" value="Genomic_DNA"/>
</dbReference>
<dbReference type="EMBL" id="LALQ01000016">
    <property type="protein sequence ID" value="KMR57706.1"/>
    <property type="molecule type" value="Genomic_DNA"/>
</dbReference>
<dbReference type="EMBL" id="CACTOE010000002">
    <property type="protein sequence ID" value="CAA4082672.1"/>
    <property type="molecule type" value="Genomic_DNA"/>
</dbReference>
<dbReference type="Gene3D" id="3.40.630.30">
    <property type="match status" value="1"/>
</dbReference>
<evidence type="ECO:0000313" key="2">
    <source>
        <dbReference type="EMBL" id="ATC71066.1"/>
    </source>
</evidence>
<dbReference type="Proteomes" id="UP000471199">
    <property type="component" value="Unassembled WGS sequence"/>
</dbReference>
<dbReference type="Proteomes" id="UP000217245">
    <property type="component" value="Chromosome"/>
</dbReference>
<evidence type="ECO:0000313" key="28">
    <source>
        <dbReference type="Proteomes" id="UP000442782"/>
    </source>
</evidence>
<evidence type="ECO:0000313" key="11">
    <source>
        <dbReference type="EMBL" id="CAD7353128.1"/>
    </source>
</evidence>
<dbReference type="PANTHER" id="PTHR43259">
    <property type="entry name" value="SPT10P"/>
    <property type="match status" value="1"/>
</dbReference>
<dbReference type="EMBL" id="RQTF01000093">
    <property type="protein sequence ID" value="RZI07479.1"/>
    <property type="molecule type" value="Genomic_DNA"/>
</dbReference>
<proteinExistence type="predicted"/>